<feature type="coiled-coil region" evidence="5">
    <location>
        <begin position="42"/>
        <end position="69"/>
    </location>
</feature>
<sequence>MQDKPQELVTCKFCKESFPLIFMYGHRTECNFENHPNYQSILQNNETQFQQIKEEIQNDSQNIQEINNHQFSQEQIVQNTYQQESHLQDFSKQQQIEIGSQKLKQEKNLLDLQTESILLKTTKKCEYCNEIFPKEQIDDHYSNCQIYLMIEQLQIEETQNQFNSNENFIDKKIMIGQQKETENFSTIIHEELQNDGKILQKIITRDPLTNQTYENIFLLDSNDGKQLQHLSKQTIVTNDNQTFQQSFQSFINKDFIDLEELERNNQQKRLIQKNRIQNMGKIKFCDSNQLEQEFRQCGICFMSYLKGEELVLLPCIHRFHNKCISQWLMDQSTCPICKINVEQSKP</sequence>
<dbReference type="PANTHER" id="PTHR45931:SF3">
    <property type="entry name" value="RING ZINC FINGER-CONTAINING PROTEIN"/>
    <property type="match status" value="1"/>
</dbReference>
<dbReference type="OMA" id="CEYCNEL"/>
<keyword evidence="8" id="KW-1185">Reference proteome</keyword>
<accession>A0A8S1MGJ8</accession>
<keyword evidence="1" id="KW-0479">Metal-binding</keyword>
<dbReference type="EMBL" id="CAJJDM010000062">
    <property type="protein sequence ID" value="CAD8079228.1"/>
    <property type="molecule type" value="Genomic_DNA"/>
</dbReference>
<dbReference type="AlphaFoldDB" id="A0A8S1MGJ8"/>
<proteinExistence type="predicted"/>
<reference evidence="7" key="1">
    <citation type="submission" date="2021-01" db="EMBL/GenBank/DDBJ databases">
        <authorList>
            <consortium name="Genoscope - CEA"/>
            <person name="William W."/>
        </authorList>
    </citation>
    <scope>NUCLEOTIDE SEQUENCE</scope>
</reference>
<dbReference type="InterPro" id="IPR001841">
    <property type="entry name" value="Znf_RING"/>
</dbReference>
<dbReference type="InterPro" id="IPR051834">
    <property type="entry name" value="RING_finger_E3_ligase"/>
</dbReference>
<evidence type="ECO:0000313" key="7">
    <source>
        <dbReference type="EMBL" id="CAD8079228.1"/>
    </source>
</evidence>
<evidence type="ECO:0000256" key="1">
    <source>
        <dbReference type="ARBA" id="ARBA00022723"/>
    </source>
</evidence>
<evidence type="ECO:0000256" key="5">
    <source>
        <dbReference type="SAM" id="Coils"/>
    </source>
</evidence>
<keyword evidence="3" id="KW-0862">Zinc</keyword>
<evidence type="ECO:0000256" key="3">
    <source>
        <dbReference type="ARBA" id="ARBA00022833"/>
    </source>
</evidence>
<name>A0A8S1MGJ8_PARPR</name>
<evidence type="ECO:0000259" key="6">
    <source>
        <dbReference type="PROSITE" id="PS50089"/>
    </source>
</evidence>
<dbReference type="Pfam" id="PF13639">
    <property type="entry name" value="zf-RING_2"/>
    <property type="match status" value="1"/>
</dbReference>
<dbReference type="PANTHER" id="PTHR45931">
    <property type="entry name" value="SI:CH211-59O9.10"/>
    <property type="match status" value="1"/>
</dbReference>
<evidence type="ECO:0000256" key="4">
    <source>
        <dbReference type="PROSITE-ProRule" id="PRU00175"/>
    </source>
</evidence>
<dbReference type="GO" id="GO:0005634">
    <property type="term" value="C:nucleus"/>
    <property type="evidence" value="ECO:0007669"/>
    <property type="project" value="TreeGrafter"/>
</dbReference>
<protein>
    <recommendedName>
        <fullName evidence="6">RING-type domain-containing protein</fullName>
    </recommendedName>
</protein>
<dbReference type="GO" id="GO:0006511">
    <property type="term" value="P:ubiquitin-dependent protein catabolic process"/>
    <property type="evidence" value="ECO:0007669"/>
    <property type="project" value="TreeGrafter"/>
</dbReference>
<dbReference type="GO" id="GO:0008270">
    <property type="term" value="F:zinc ion binding"/>
    <property type="evidence" value="ECO:0007669"/>
    <property type="project" value="UniProtKB-KW"/>
</dbReference>
<dbReference type="PROSITE" id="PS50089">
    <property type="entry name" value="ZF_RING_2"/>
    <property type="match status" value="1"/>
</dbReference>
<dbReference type="Proteomes" id="UP000688137">
    <property type="component" value="Unassembled WGS sequence"/>
</dbReference>
<feature type="domain" description="RING-type" evidence="6">
    <location>
        <begin position="297"/>
        <end position="338"/>
    </location>
</feature>
<keyword evidence="2 4" id="KW-0863">Zinc-finger</keyword>
<gene>
    <name evidence="7" type="ORF">PPRIM_AZ9-3.1.T0610192</name>
</gene>
<comment type="caution">
    <text evidence="7">The sequence shown here is derived from an EMBL/GenBank/DDBJ whole genome shotgun (WGS) entry which is preliminary data.</text>
</comment>
<evidence type="ECO:0000256" key="2">
    <source>
        <dbReference type="ARBA" id="ARBA00022771"/>
    </source>
</evidence>
<keyword evidence="5" id="KW-0175">Coiled coil</keyword>
<dbReference type="GO" id="GO:0061630">
    <property type="term" value="F:ubiquitin protein ligase activity"/>
    <property type="evidence" value="ECO:0007669"/>
    <property type="project" value="TreeGrafter"/>
</dbReference>
<organism evidence="7 8">
    <name type="scientific">Paramecium primaurelia</name>
    <dbReference type="NCBI Taxonomy" id="5886"/>
    <lineage>
        <taxon>Eukaryota</taxon>
        <taxon>Sar</taxon>
        <taxon>Alveolata</taxon>
        <taxon>Ciliophora</taxon>
        <taxon>Intramacronucleata</taxon>
        <taxon>Oligohymenophorea</taxon>
        <taxon>Peniculida</taxon>
        <taxon>Parameciidae</taxon>
        <taxon>Paramecium</taxon>
    </lineage>
</organism>
<evidence type="ECO:0000313" key="8">
    <source>
        <dbReference type="Proteomes" id="UP000688137"/>
    </source>
</evidence>
<dbReference type="SMART" id="SM00184">
    <property type="entry name" value="RING"/>
    <property type="match status" value="1"/>
</dbReference>